<feature type="region of interest" description="Disordered" evidence="1">
    <location>
        <begin position="233"/>
        <end position="269"/>
    </location>
</feature>
<dbReference type="VEuPathDB" id="VectorBase:LLOJ005198"/>
<dbReference type="EnsemblMetazoa" id="LLOJ005198-RA">
    <property type="protein sequence ID" value="LLOJ005198-PA"/>
    <property type="gene ID" value="LLOJ005198"/>
</dbReference>
<keyword evidence="4" id="KW-1185">Reference proteome</keyword>
<dbReference type="CDD" id="cd08308">
    <property type="entry name" value="Death_Tube"/>
    <property type="match status" value="1"/>
</dbReference>
<protein>
    <recommendedName>
        <fullName evidence="2">Tube Death domain-containing protein</fullName>
    </recommendedName>
</protein>
<name>A0A1B0CKR1_LUTLO</name>
<dbReference type="SUPFAM" id="SSF47986">
    <property type="entry name" value="DEATH domain"/>
    <property type="match status" value="1"/>
</dbReference>
<feature type="compositionally biased region" description="Polar residues" evidence="1">
    <location>
        <begin position="236"/>
        <end position="263"/>
    </location>
</feature>
<dbReference type="InterPro" id="IPR011029">
    <property type="entry name" value="DEATH-like_dom_sf"/>
</dbReference>
<proteinExistence type="predicted"/>
<dbReference type="AlphaFoldDB" id="A0A1B0CKR1"/>
<dbReference type="VEuPathDB" id="VectorBase:LLONM1_003952"/>
<evidence type="ECO:0000313" key="4">
    <source>
        <dbReference type="Proteomes" id="UP000092461"/>
    </source>
</evidence>
<feature type="compositionally biased region" description="Low complexity" evidence="1">
    <location>
        <begin position="318"/>
        <end position="352"/>
    </location>
</feature>
<evidence type="ECO:0000313" key="3">
    <source>
        <dbReference type="EnsemblMetazoa" id="LLOJ005198-PA"/>
    </source>
</evidence>
<dbReference type="Gene3D" id="1.10.533.10">
    <property type="entry name" value="Death Domain, Fas"/>
    <property type="match status" value="1"/>
</dbReference>
<evidence type="ECO:0000259" key="2">
    <source>
        <dbReference type="Pfam" id="PF14786"/>
    </source>
</evidence>
<reference evidence="3" key="1">
    <citation type="submission" date="2020-05" db="UniProtKB">
        <authorList>
            <consortium name="EnsemblMetazoa"/>
        </authorList>
    </citation>
    <scope>IDENTIFICATION</scope>
    <source>
        <strain evidence="3">Jacobina</strain>
    </source>
</reference>
<sequence>MATLTRKTEVRHLPAADMFRIAQQLDSSQNWKKLMRIIPKKLENDDEIGIFGGKYNAEHIKIIENNKGSRLAAEVLMEEWGTSGRIRPNLSHLLQLLVKAELFRAADYVACDLLNEPRPKRPEKGPAAKIDITLPPDEELAEIGAILSDMTYPNSSGINNLQSQLDNNRDFYDKWMPKDQQKFHLKPLEHSTRALTENLIQFSRSSVSGTQEANLSIHSDIVGNDGIVLVGGEDGPSNNSRNVPSSIGTLSTDIPDTISTNSRNDTEHSDVVNDVLPDVSILRVHREDPPAEEPNDIIPRFSLLMPHADENKSKDSILDSTSSVDSSSSSSQSTSEIISNNSIPNLSLLQGK</sequence>
<accession>A0A1B0CKR1</accession>
<evidence type="ECO:0000256" key="1">
    <source>
        <dbReference type="SAM" id="MobiDB-lite"/>
    </source>
</evidence>
<feature type="domain" description="Tube Death" evidence="2">
    <location>
        <begin position="5"/>
        <end position="132"/>
    </location>
</feature>
<feature type="region of interest" description="Disordered" evidence="1">
    <location>
        <begin position="311"/>
        <end position="352"/>
    </location>
</feature>
<dbReference type="InterPro" id="IPR029397">
    <property type="entry name" value="Tube_Death"/>
</dbReference>
<dbReference type="Proteomes" id="UP000092461">
    <property type="component" value="Unassembled WGS sequence"/>
</dbReference>
<dbReference type="Pfam" id="PF14786">
    <property type="entry name" value="Death_2"/>
    <property type="match status" value="1"/>
</dbReference>
<organism evidence="3 4">
    <name type="scientific">Lutzomyia longipalpis</name>
    <name type="common">Sand fly</name>
    <dbReference type="NCBI Taxonomy" id="7200"/>
    <lineage>
        <taxon>Eukaryota</taxon>
        <taxon>Metazoa</taxon>
        <taxon>Ecdysozoa</taxon>
        <taxon>Arthropoda</taxon>
        <taxon>Hexapoda</taxon>
        <taxon>Insecta</taxon>
        <taxon>Pterygota</taxon>
        <taxon>Neoptera</taxon>
        <taxon>Endopterygota</taxon>
        <taxon>Diptera</taxon>
        <taxon>Nematocera</taxon>
        <taxon>Psychodoidea</taxon>
        <taxon>Psychodidae</taxon>
        <taxon>Lutzomyia</taxon>
        <taxon>Lutzomyia</taxon>
    </lineage>
</organism>
<dbReference type="EMBL" id="AJWK01016546">
    <property type="status" value="NOT_ANNOTATED_CDS"/>
    <property type="molecule type" value="Genomic_DNA"/>
</dbReference>